<evidence type="ECO:0000313" key="1">
    <source>
        <dbReference type="EnsemblMetazoa" id="tetur11g05180.1"/>
    </source>
</evidence>
<dbReference type="EnsemblMetazoa" id="tetur11g05180.1">
    <property type="protein sequence ID" value="tetur11g05180.1"/>
    <property type="gene ID" value="tetur11g05180"/>
</dbReference>
<protein>
    <submittedName>
        <fullName evidence="1">Uncharacterized protein</fullName>
    </submittedName>
</protein>
<reference evidence="2" key="1">
    <citation type="submission" date="2011-08" db="EMBL/GenBank/DDBJ databases">
        <authorList>
            <person name="Rombauts S."/>
        </authorList>
    </citation>
    <scope>NUCLEOTIDE SEQUENCE</scope>
    <source>
        <strain evidence="2">London</strain>
    </source>
</reference>
<dbReference type="AlphaFoldDB" id="T1KHP9"/>
<evidence type="ECO:0000313" key="2">
    <source>
        <dbReference type="Proteomes" id="UP000015104"/>
    </source>
</evidence>
<name>T1KHP9_TETUR</name>
<keyword evidence="2" id="KW-1185">Reference proteome</keyword>
<organism evidence="1 2">
    <name type="scientific">Tetranychus urticae</name>
    <name type="common">Two-spotted spider mite</name>
    <dbReference type="NCBI Taxonomy" id="32264"/>
    <lineage>
        <taxon>Eukaryota</taxon>
        <taxon>Metazoa</taxon>
        <taxon>Ecdysozoa</taxon>
        <taxon>Arthropoda</taxon>
        <taxon>Chelicerata</taxon>
        <taxon>Arachnida</taxon>
        <taxon>Acari</taxon>
        <taxon>Acariformes</taxon>
        <taxon>Trombidiformes</taxon>
        <taxon>Prostigmata</taxon>
        <taxon>Eleutherengona</taxon>
        <taxon>Raphignathae</taxon>
        <taxon>Tetranychoidea</taxon>
        <taxon>Tetranychidae</taxon>
        <taxon>Tetranychus</taxon>
    </lineage>
</organism>
<dbReference type="EMBL" id="CAEY01000077">
    <property type="status" value="NOT_ANNOTATED_CDS"/>
    <property type="molecule type" value="Genomic_DNA"/>
</dbReference>
<dbReference type="HOGENOM" id="CLU_3034943_0_0_1"/>
<dbReference type="Proteomes" id="UP000015104">
    <property type="component" value="Unassembled WGS sequence"/>
</dbReference>
<sequence length="55" mass="6696">MEMEAIFKVKQLYKETNVACLIEQHRLTNRRSKENDSTWKIRSDRKLMNELANKR</sequence>
<accession>T1KHP9</accession>
<reference evidence="1" key="2">
    <citation type="submission" date="2015-06" db="UniProtKB">
        <authorList>
            <consortium name="EnsemblMetazoa"/>
        </authorList>
    </citation>
    <scope>IDENTIFICATION</scope>
</reference>
<proteinExistence type="predicted"/>